<keyword evidence="3" id="KW-0238">DNA-binding</keyword>
<dbReference type="SUPFAM" id="SSF46894">
    <property type="entry name" value="C-terminal effector domain of the bipartite response regulators"/>
    <property type="match status" value="1"/>
</dbReference>
<evidence type="ECO:0000256" key="3">
    <source>
        <dbReference type="ARBA" id="ARBA00023125"/>
    </source>
</evidence>
<evidence type="ECO:0000256" key="4">
    <source>
        <dbReference type="ARBA" id="ARBA00023163"/>
    </source>
</evidence>
<evidence type="ECO:0000259" key="5">
    <source>
        <dbReference type="SMART" id="SM00862"/>
    </source>
</evidence>
<dbReference type="InterPro" id="IPR036388">
    <property type="entry name" value="WH-like_DNA-bd_sf"/>
</dbReference>
<dbReference type="SMART" id="SM01043">
    <property type="entry name" value="BTAD"/>
    <property type="match status" value="1"/>
</dbReference>
<evidence type="ECO:0000256" key="2">
    <source>
        <dbReference type="ARBA" id="ARBA00023015"/>
    </source>
</evidence>
<dbReference type="GO" id="GO:0003677">
    <property type="term" value="F:DNA binding"/>
    <property type="evidence" value="ECO:0007669"/>
    <property type="project" value="UniProtKB-KW"/>
</dbReference>
<dbReference type="InterPro" id="IPR005158">
    <property type="entry name" value="BTAD"/>
</dbReference>
<dbReference type="InterPro" id="IPR015943">
    <property type="entry name" value="WD40/YVTN_repeat-like_dom_sf"/>
</dbReference>
<dbReference type="PANTHER" id="PTHR35807:SF1">
    <property type="entry name" value="TRANSCRIPTIONAL REGULATOR REDD"/>
    <property type="match status" value="1"/>
</dbReference>
<evidence type="ECO:0000259" key="6">
    <source>
        <dbReference type="SMART" id="SM01043"/>
    </source>
</evidence>
<dbReference type="InterPro" id="IPR049052">
    <property type="entry name" value="nSTAND1"/>
</dbReference>
<name>A0A9W6D0B9_9MICO</name>
<protein>
    <recommendedName>
        <fullName evidence="9">OmpR/PhoB-type domain-containing protein</fullName>
    </recommendedName>
</protein>
<dbReference type="InterPro" id="IPR011047">
    <property type="entry name" value="Quinoprotein_ADH-like_sf"/>
</dbReference>
<dbReference type="Proteomes" id="UP001144396">
    <property type="component" value="Unassembled WGS sequence"/>
</dbReference>
<dbReference type="PANTHER" id="PTHR35807">
    <property type="entry name" value="TRANSCRIPTIONAL REGULATOR REDD-RELATED"/>
    <property type="match status" value="1"/>
</dbReference>
<keyword evidence="8" id="KW-1185">Reference proteome</keyword>
<dbReference type="CDD" id="cd15831">
    <property type="entry name" value="BTAD"/>
    <property type="match status" value="1"/>
</dbReference>
<evidence type="ECO:0008006" key="9">
    <source>
        <dbReference type="Google" id="ProtNLM"/>
    </source>
</evidence>
<dbReference type="SMART" id="SM00862">
    <property type="entry name" value="Trans_reg_C"/>
    <property type="match status" value="1"/>
</dbReference>
<sequence>MRILGPMDTGGPSLSPRERTILTALIVRREAAVSPDELAEACWGDAPPATWAQQVRNAVAKIRSKLGAEAVRTVGVDYRLGLDADAIDAVQFEQAVAQSRRHALQGAHDRAAAGFEKALALWRGAPLPDAADWPPAAIEAARLVEVRRSAEEELLDARLAAGERGAVIADAERLVREEPLREHRWAILALANYRADRQAEAMAVIRGARERLSSDLGIDPSRSLVDLETAMLRQDPELEAPAIALAEREVSDACPYRGLAAYGDDDRAWFFGRDDDIEEVLARCGRQSVVTVVGPSGSGKSSLVRAGVVPRLRDQGREVVIVTPGATGAEQLRAAFSGTAAVVCIDQAEEFRMLPDDELRDIGTRSAAWVEHGGCLVLALRSDFLDGATAIPSLGPLVGRGLYALPPLGPDGLREAIARPAEAAGLEIESGLVEVILRDAGDRPGILPPLSHALVATWTRREGATLTVDGYETSGGIAGAIAQSAEQVFQGLSPARQEVCRSLMMRLVERTPEGMTVRRRVPLATLSTNPQRRAVVEGLVHARLVTIDGDAAIIAHEAVGTTWPRLDGWLTEDAANARILRQVEVAAAAWDAAGRPDDDLLRGARLHGATEWREGAQPDLTPVESAYLDASIARNEAELRELEARSVRDRTRNRWLRSALIAAAVLLLVAVVSGGIAVVRGSEASAAAEEATIEALAATSLAIRDSDRDVAALLAAELYRRWPDDARARSALLGNLTGGDGLVARHWIGEGTRAFSAAVPGTRTALIVEDELTDAETAEAPTEPASIRVIDLDTGETLREFDVELPPVNFYFERDVFVSGDGSTALIQTGEMRRPDEPSCCKNHFVVIDLATGTQPFPTVTYDDRTGQIPVLTEDGSRAYFGHSITGDPGWIDLETGEITQLVEHDPDEFEAAVIRTNGVALVDDRLYTTGDDGIGIYDAETLDPVGMLGQVPYGYAHLTLVPDGEGGLIASGDEGVVKVDLETGEELWRRQASEMRCVNAAVVPDVVLVCNNGVGLVRAFELDTGLPTGASLDTLSDWNRGIDVVGDGDEIVTFTSRSPAAALVWRIDGRPSITRAIAEDRITIGGFGMDDTMLITAPAPPPLVETVDDMQLWDIAADEGVGAPAYEMLWVTDETVAVSETGIGDRYLQDVGSDETRVIDMPGSAGGGWWIPAERGGPHVFAVTQAGMMLIDPETGATGPLIETEVNPLIDAMDHAELGDSGRMTLTWWDESLGRSFTSVYDIETGEELARGLEDDVDVVGLPNGDALSASASRLNRSTGDLEPLHSLPKSGVAPLHMEVSADGRTLLTSGWDQSITLYDLDDARRLGDEILMPGGPNVWWPSGFISRDGTMLATNAAEGVLIWDIATEPMRDAACRMVGRDLTELEWSTYFGDEPYVATCADVTGAIEASD</sequence>
<feature type="domain" description="Bacterial transcriptional activator" evidence="6">
    <location>
        <begin position="87"/>
        <end position="232"/>
    </location>
</feature>
<dbReference type="Pfam" id="PF20703">
    <property type="entry name" value="nSTAND1"/>
    <property type="match status" value="1"/>
</dbReference>
<feature type="domain" description="OmpR/PhoB-type" evidence="5">
    <location>
        <begin position="10"/>
        <end position="80"/>
    </location>
</feature>
<dbReference type="GO" id="GO:0006355">
    <property type="term" value="P:regulation of DNA-templated transcription"/>
    <property type="evidence" value="ECO:0007669"/>
    <property type="project" value="InterPro"/>
</dbReference>
<dbReference type="Gene3D" id="2.130.10.10">
    <property type="entry name" value="YVTN repeat-like/Quinoprotein amine dehydrogenase"/>
    <property type="match status" value="2"/>
</dbReference>
<dbReference type="Gene3D" id="1.10.10.10">
    <property type="entry name" value="Winged helix-like DNA-binding domain superfamily/Winged helix DNA-binding domain"/>
    <property type="match status" value="1"/>
</dbReference>
<dbReference type="SUPFAM" id="SSF50998">
    <property type="entry name" value="Quinoprotein alcohol dehydrogenase-like"/>
    <property type="match status" value="1"/>
</dbReference>
<dbReference type="Pfam" id="PF00486">
    <property type="entry name" value="Trans_reg_C"/>
    <property type="match status" value="1"/>
</dbReference>
<accession>A0A9W6D0B9</accession>
<keyword evidence="4" id="KW-0804">Transcription</keyword>
<dbReference type="GO" id="GO:0000160">
    <property type="term" value="P:phosphorelay signal transduction system"/>
    <property type="evidence" value="ECO:0007669"/>
    <property type="project" value="InterPro"/>
</dbReference>
<dbReference type="Pfam" id="PF03704">
    <property type="entry name" value="BTAD"/>
    <property type="match status" value="1"/>
</dbReference>
<organism evidence="7 8">
    <name type="scientific">Agromyces rhizosphaerae</name>
    <dbReference type="NCBI Taxonomy" id="88374"/>
    <lineage>
        <taxon>Bacteria</taxon>
        <taxon>Bacillati</taxon>
        <taxon>Actinomycetota</taxon>
        <taxon>Actinomycetes</taxon>
        <taxon>Micrococcales</taxon>
        <taxon>Microbacteriaceae</taxon>
        <taxon>Agromyces</taxon>
    </lineage>
</organism>
<evidence type="ECO:0000256" key="1">
    <source>
        <dbReference type="ARBA" id="ARBA00005820"/>
    </source>
</evidence>
<keyword evidence="2" id="KW-0805">Transcription regulation</keyword>
<gene>
    <name evidence="7" type="ORF">ARHIZOSPH14_27960</name>
</gene>
<dbReference type="InterPro" id="IPR051677">
    <property type="entry name" value="AfsR-DnrI-RedD_regulator"/>
</dbReference>
<proteinExistence type="inferred from homology"/>
<reference evidence="7" key="1">
    <citation type="submission" date="2022-12" db="EMBL/GenBank/DDBJ databases">
        <title>Reference genome sequencing for broad-spectrum identification of bacterial and archaeal isolates by mass spectrometry.</title>
        <authorList>
            <person name="Sekiguchi Y."/>
            <person name="Tourlousse D.M."/>
        </authorList>
    </citation>
    <scope>NUCLEOTIDE SEQUENCE</scope>
    <source>
        <strain evidence="7">14</strain>
    </source>
</reference>
<evidence type="ECO:0000313" key="7">
    <source>
        <dbReference type="EMBL" id="GLI28554.1"/>
    </source>
</evidence>
<dbReference type="InterPro" id="IPR016032">
    <property type="entry name" value="Sig_transdc_resp-reg_C-effctor"/>
</dbReference>
<comment type="caution">
    <text evidence="7">The sequence shown here is derived from an EMBL/GenBank/DDBJ whole genome shotgun (WGS) entry which is preliminary data.</text>
</comment>
<dbReference type="EMBL" id="BSDP01000001">
    <property type="protein sequence ID" value="GLI28554.1"/>
    <property type="molecule type" value="Genomic_DNA"/>
</dbReference>
<dbReference type="SUPFAM" id="SSF48452">
    <property type="entry name" value="TPR-like"/>
    <property type="match status" value="1"/>
</dbReference>
<dbReference type="InterPro" id="IPR011044">
    <property type="entry name" value="Quino_amine_DH_bsu"/>
</dbReference>
<comment type="similarity">
    <text evidence="1">Belongs to the AfsR/DnrI/RedD regulatory family.</text>
</comment>
<dbReference type="InterPro" id="IPR001867">
    <property type="entry name" value="OmpR/PhoB-type_DNA-bd"/>
</dbReference>
<dbReference type="InterPro" id="IPR027417">
    <property type="entry name" value="P-loop_NTPase"/>
</dbReference>
<dbReference type="SUPFAM" id="SSF50969">
    <property type="entry name" value="YVTN repeat-like/Quinoprotein amine dehydrogenase"/>
    <property type="match status" value="1"/>
</dbReference>
<evidence type="ECO:0000313" key="8">
    <source>
        <dbReference type="Proteomes" id="UP001144396"/>
    </source>
</evidence>
<dbReference type="Gene3D" id="1.25.40.10">
    <property type="entry name" value="Tetratricopeptide repeat domain"/>
    <property type="match status" value="1"/>
</dbReference>
<dbReference type="InterPro" id="IPR011990">
    <property type="entry name" value="TPR-like_helical_dom_sf"/>
</dbReference>
<dbReference type="SUPFAM" id="SSF52540">
    <property type="entry name" value="P-loop containing nucleoside triphosphate hydrolases"/>
    <property type="match status" value="1"/>
</dbReference>